<dbReference type="InterPro" id="IPR002818">
    <property type="entry name" value="DJ-1/PfpI"/>
</dbReference>
<dbReference type="Pfam" id="PF01965">
    <property type="entry name" value="DJ-1_PfpI"/>
    <property type="match status" value="1"/>
</dbReference>
<dbReference type="InterPro" id="IPR029062">
    <property type="entry name" value="Class_I_gatase-like"/>
</dbReference>
<evidence type="ECO:0000256" key="1">
    <source>
        <dbReference type="ARBA" id="ARBA00023015"/>
    </source>
</evidence>
<evidence type="ECO:0000313" key="4">
    <source>
        <dbReference type="EMBL" id="MBC9978559.1"/>
    </source>
</evidence>
<dbReference type="InterPro" id="IPR009057">
    <property type="entry name" value="Homeodomain-like_sf"/>
</dbReference>
<dbReference type="PANTHER" id="PTHR43130:SF3">
    <property type="entry name" value="HTH-TYPE TRANSCRIPTIONAL REGULATOR RV1931C"/>
    <property type="match status" value="1"/>
</dbReference>
<dbReference type="PANTHER" id="PTHR43130">
    <property type="entry name" value="ARAC-FAMILY TRANSCRIPTIONAL REGULATOR"/>
    <property type="match status" value="1"/>
</dbReference>
<dbReference type="SMART" id="SM00342">
    <property type="entry name" value="HTH_ARAC"/>
    <property type="match status" value="1"/>
</dbReference>
<accession>A0ABR7U3C7</accession>
<proteinExistence type="predicted"/>
<dbReference type="CDD" id="cd03137">
    <property type="entry name" value="GATase1_AraC_1"/>
    <property type="match status" value="1"/>
</dbReference>
<keyword evidence="1" id="KW-0805">Transcription regulation</keyword>
<evidence type="ECO:0000256" key="2">
    <source>
        <dbReference type="ARBA" id="ARBA00023163"/>
    </source>
</evidence>
<reference evidence="4 5" key="1">
    <citation type="journal article" date="2020" name="Arch. Microbiol.">
        <title>Bradyrhizobium campsiandrae sp. nov., a nitrogen-fixing bacterial strain isolated from a native leguminous tree from the Amazon adapted to flooded conditions.</title>
        <authorList>
            <person name="Cabral Michel D."/>
            <person name="Martins da Costa E."/>
            <person name="Azarias Guimaraes A."/>
            <person name="Soares de Carvalho T."/>
            <person name="Santos de Castro Caputo P."/>
            <person name="Willems A."/>
            <person name="de Souza Moreira F.M."/>
        </authorList>
    </citation>
    <scope>NUCLEOTIDE SEQUENCE [LARGE SCALE GENOMIC DNA]</scope>
    <source>
        <strain evidence="5">INPA 384B</strain>
    </source>
</reference>
<evidence type="ECO:0000313" key="5">
    <source>
        <dbReference type="Proteomes" id="UP000639516"/>
    </source>
</evidence>
<organism evidence="4 5">
    <name type="scientific">Bradyrhizobium campsiandrae</name>
    <dbReference type="NCBI Taxonomy" id="1729892"/>
    <lineage>
        <taxon>Bacteria</taxon>
        <taxon>Pseudomonadati</taxon>
        <taxon>Pseudomonadota</taxon>
        <taxon>Alphaproteobacteria</taxon>
        <taxon>Hyphomicrobiales</taxon>
        <taxon>Nitrobacteraceae</taxon>
        <taxon>Bradyrhizobium</taxon>
    </lineage>
</organism>
<dbReference type="Gene3D" id="1.10.10.60">
    <property type="entry name" value="Homeodomain-like"/>
    <property type="match status" value="1"/>
</dbReference>
<gene>
    <name evidence="4" type="ORF">HA482_10055</name>
</gene>
<dbReference type="RefSeq" id="WP_188102693.1">
    <property type="nucleotide sequence ID" value="NZ_JAANIH010000028.1"/>
</dbReference>
<keyword evidence="2" id="KW-0804">Transcription</keyword>
<dbReference type="Gene3D" id="3.40.50.880">
    <property type="match status" value="1"/>
</dbReference>
<dbReference type="InterPro" id="IPR052158">
    <property type="entry name" value="INH-QAR"/>
</dbReference>
<keyword evidence="5" id="KW-1185">Reference proteome</keyword>
<sequence>MHRVGLVVYPSFQLVCLAASSVFEVANLVLDTPAYQVSVRSEAGGAINGSGAVTVLSEPIGEVLFDSLIVCGGGAMPEASDALARYLQRATKTAQRIAAICTGSFILAQAGLLANRRATTHWMMADALRQRYPDVHVEADRIFIQDGQIWTSAGMTAGIDLALAMVEADHGIIVAKSVARQLVLYHRRAGGQSQHSALLDLAPKSDRIQNALTYARSNLKNTLSLDELAEAAHLSSRQFSRAFRDETGQTPAKAVERLRVEAARLMLEDGRHTVETVAYETGFADRERMRRAFLRTLGQPPQTVRRNAQV</sequence>
<dbReference type="Proteomes" id="UP000639516">
    <property type="component" value="Unassembled WGS sequence"/>
</dbReference>
<dbReference type="SUPFAM" id="SSF52317">
    <property type="entry name" value="Class I glutamine amidotransferase-like"/>
    <property type="match status" value="1"/>
</dbReference>
<evidence type="ECO:0000259" key="3">
    <source>
        <dbReference type="PROSITE" id="PS01124"/>
    </source>
</evidence>
<dbReference type="InterPro" id="IPR018060">
    <property type="entry name" value="HTH_AraC"/>
</dbReference>
<dbReference type="SUPFAM" id="SSF46689">
    <property type="entry name" value="Homeodomain-like"/>
    <property type="match status" value="2"/>
</dbReference>
<feature type="domain" description="HTH araC/xylS-type" evidence="3">
    <location>
        <begin position="209"/>
        <end position="307"/>
    </location>
</feature>
<comment type="caution">
    <text evidence="4">The sequence shown here is derived from an EMBL/GenBank/DDBJ whole genome shotgun (WGS) entry which is preliminary data.</text>
</comment>
<dbReference type="PROSITE" id="PS01124">
    <property type="entry name" value="HTH_ARAC_FAMILY_2"/>
    <property type="match status" value="1"/>
</dbReference>
<name>A0ABR7U3C7_9BRAD</name>
<dbReference type="EMBL" id="JAATTO010000012">
    <property type="protein sequence ID" value="MBC9978559.1"/>
    <property type="molecule type" value="Genomic_DNA"/>
</dbReference>
<dbReference type="Pfam" id="PF12833">
    <property type="entry name" value="HTH_18"/>
    <property type="match status" value="1"/>
</dbReference>
<protein>
    <submittedName>
        <fullName evidence="4">GlxA family transcriptional regulator</fullName>
    </submittedName>
</protein>